<protein>
    <submittedName>
        <fullName evidence="1">Uncharacterized protein</fullName>
    </submittedName>
</protein>
<evidence type="ECO:0000313" key="1">
    <source>
        <dbReference type="EMBL" id="EKU49961.1"/>
    </source>
</evidence>
<reference evidence="1 2" key="1">
    <citation type="journal article" date="2013" name="Genome Announc.">
        <title>Genome Sequence of Staphylococcus massiliensis Strain S46, Isolated from the Surface of Healthy Human Skin.</title>
        <authorList>
            <person name="Srivastav R."/>
            <person name="Singh A."/>
            <person name="Jangir P.K."/>
            <person name="Kumari C."/>
            <person name="Muduli S."/>
            <person name="Sharma R."/>
        </authorList>
    </citation>
    <scope>NUCLEOTIDE SEQUENCE [LARGE SCALE GENOMIC DNA]</scope>
    <source>
        <strain evidence="1 2">S46</strain>
    </source>
</reference>
<name>K9AV49_9STAP</name>
<dbReference type="Proteomes" id="UP000009885">
    <property type="component" value="Unassembled WGS sequence"/>
</dbReference>
<gene>
    <name evidence="1" type="ORF">C273_03665</name>
</gene>
<dbReference type="AlphaFoldDB" id="K9AV49"/>
<sequence length="75" mass="8548">MFKDPFNGRVAPIIKYSKAFEGGHLQSNVQRAFHREFSTDINYSKGFSTRSQHRQSIAQRAFQGGVCTDNLQPLE</sequence>
<proteinExistence type="predicted"/>
<organism evidence="1 2">
    <name type="scientific">Staphylococcus massiliensis S46</name>
    <dbReference type="NCBI Taxonomy" id="1229783"/>
    <lineage>
        <taxon>Bacteria</taxon>
        <taxon>Bacillati</taxon>
        <taxon>Bacillota</taxon>
        <taxon>Bacilli</taxon>
        <taxon>Bacillales</taxon>
        <taxon>Staphylococcaceae</taxon>
        <taxon>Staphylococcus</taxon>
    </lineage>
</organism>
<keyword evidence="2" id="KW-1185">Reference proteome</keyword>
<dbReference type="STRING" id="1229783.C273_03665"/>
<evidence type="ECO:0000313" key="2">
    <source>
        <dbReference type="Proteomes" id="UP000009885"/>
    </source>
</evidence>
<comment type="caution">
    <text evidence="1">The sequence shown here is derived from an EMBL/GenBank/DDBJ whole genome shotgun (WGS) entry which is preliminary data.</text>
</comment>
<dbReference type="EMBL" id="AMSQ01000004">
    <property type="protein sequence ID" value="EKU49961.1"/>
    <property type="molecule type" value="Genomic_DNA"/>
</dbReference>
<accession>K9AV49</accession>